<evidence type="ECO:0000313" key="1">
    <source>
        <dbReference type="EMBL" id="DAE21464.1"/>
    </source>
</evidence>
<name>A0A8S5QQW2_9CAUD</name>
<sequence length="119" mass="13949">MTLRELDIKWGPIEFSSCTENGEDMKQFFREFRVALFSECLKKHLISKCSLGHYYISGEILDKHGNSVYYCISDVRTHTRLYPFKVMYRKDNKSPNQWCCLADLPSKAGEYIKKECVSC</sequence>
<protein>
    <submittedName>
        <fullName evidence="1">Uncharacterized protein</fullName>
    </submittedName>
</protein>
<organism evidence="1">
    <name type="scientific">Myoviridae sp. ctgXL3</name>
    <dbReference type="NCBI Taxonomy" id="2826681"/>
    <lineage>
        <taxon>Viruses</taxon>
        <taxon>Duplodnaviria</taxon>
        <taxon>Heunggongvirae</taxon>
        <taxon>Uroviricota</taxon>
        <taxon>Caudoviricetes</taxon>
    </lineage>
</organism>
<accession>A0A8S5QQW2</accession>
<dbReference type="EMBL" id="BK015712">
    <property type="protein sequence ID" value="DAE21464.1"/>
    <property type="molecule type" value="Genomic_DNA"/>
</dbReference>
<reference evidence="1" key="1">
    <citation type="journal article" date="2021" name="Proc. Natl. Acad. Sci. U.S.A.">
        <title>A Catalog of Tens of Thousands of Viruses from Human Metagenomes Reveals Hidden Associations with Chronic Diseases.</title>
        <authorList>
            <person name="Tisza M.J."/>
            <person name="Buck C.B."/>
        </authorList>
    </citation>
    <scope>NUCLEOTIDE SEQUENCE</scope>
    <source>
        <strain evidence="1">CtgXL3</strain>
    </source>
</reference>
<proteinExistence type="predicted"/>